<comment type="function">
    <text evidence="5">ATP-dependent carboxylate-amine ligase which exhibits weak glutamate--cysteine ligase activity.</text>
</comment>
<comment type="similarity">
    <text evidence="5">Belongs to the glutamate--cysteine ligase type 2 family. YbdK subfamily.</text>
</comment>
<evidence type="ECO:0000256" key="2">
    <source>
        <dbReference type="ARBA" id="ARBA00022741"/>
    </source>
</evidence>
<organism evidence="6 7">
    <name type="scientific">Amnibacterium flavum</name>
    <dbReference type="NCBI Taxonomy" id="2173173"/>
    <lineage>
        <taxon>Bacteria</taxon>
        <taxon>Bacillati</taxon>
        <taxon>Actinomycetota</taxon>
        <taxon>Actinomycetes</taxon>
        <taxon>Micrococcales</taxon>
        <taxon>Microbacteriaceae</taxon>
        <taxon>Amnibacterium</taxon>
    </lineage>
</organism>
<keyword evidence="2 5" id="KW-0547">Nucleotide-binding</keyword>
<dbReference type="AlphaFoldDB" id="A0A2V1HYA4"/>
<keyword evidence="3 5" id="KW-0067">ATP-binding</keyword>
<dbReference type="SUPFAM" id="SSF55931">
    <property type="entry name" value="Glutamine synthetase/guanido kinase"/>
    <property type="match status" value="1"/>
</dbReference>
<sequence length="377" mass="42081">MAIEFGSSERSSLGLEWELALVDHASGDLSPTAPEILEQLDLTDENGITRLTGELLTNTVEVVSGVHRTVRGAADDLSQTIDLVRDLAEPLGVDLMCAGTHPFGQWTQQKVSDKERYATLIDRTQWWGRQMLIWGVHMHVGIEDREKVLPILNGLLTYYPHFQALSASSPYWAGEPTGYASSRAMLFQQLPTAGLPPQFGAWANYEGMVDDLLHIGVIDHYDEIRWDIRPSPKWGTIEIRACDGLSSIQEVRGMAALVQCLVEELSTMLDNGEEIPTMQPWFVRENKWRAARYGMETILVQNAAGDERLVDLDTRELISRLEPIAERLGCLEELHELDLILDRGASYQRQLTVAAQNGGSLKAVVAHLVAELRDGLR</sequence>
<dbReference type="GO" id="GO:0004357">
    <property type="term" value="F:glutamate-cysteine ligase activity"/>
    <property type="evidence" value="ECO:0007669"/>
    <property type="project" value="UniProtKB-EC"/>
</dbReference>
<comment type="catalytic activity">
    <reaction evidence="4 5">
        <text>L-cysteine + L-glutamate + ATP = gamma-L-glutamyl-L-cysteine + ADP + phosphate + H(+)</text>
        <dbReference type="Rhea" id="RHEA:13285"/>
        <dbReference type="ChEBI" id="CHEBI:15378"/>
        <dbReference type="ChEBI" id="CHEBI:29985"/>
        <dbReference type="ChEBI" id="CHEBI:30616"/>
        <dbReference type="ChEBI" id="CHEBI:35235"/>
        <dbReference type="ChEBI" id="CHEBI:43474"/>
        <dbReference type="ChEBI" id="CHEBI:58173"/>
        <dbReference type="ChEBI" id="CHEBI:456216"/>
        <dbReference type="EC" id="6.3.2.2"/>
    </reaction>
</comment>
<dbReference type="PANTHER" id="PTHR36510:SF1">
    <property type="entry name" value="GLUTAMATE--CYSTEINE LIGASE 2-RELATED"/>
    <property type="match status" value="1"/>
</dbReference>
<proteinExistence type="inferred from homology"/>
<gene>
    <name evidence="6" type="ORF">DDQ50_06655</name>
</gene>
<accession>A0A2V1HYA4</accession>
<dbReference type="NCBIfam" id="NF010043">
    <property type="entry name" value="PRK13517.1-3"/>
    <property type="match status" value="1"/>
</dbReference>
<dbReference type="Gene3D" id="3.30.590.20">
    <property type="match status" value="1"/>
</dbReference>
<dbReference type="InterPro" id="IPR011793">
    <property type="entry name" value="YbdK"/>
</dbReference>
<evidence type="ECO:0000256" key="5">
    <source>
        <dbReference type="HAMAP-Rule" id="MF_01609"/>
    </source>
</evidence>
<dbReference type="GO" id="GO:0042398">
    <property type="term" value="P:modified amino acid biosynthetic process"/>
    <property type="evidence" value="ECO:0007669"/>
    <property type="project" value="InterPro"/>
</dbReference>
<dbReference type="InterPro" id="IPR050141">
    <property type="entry name" value="GCL_type2/YbdK_subfam"/>
</dbReference>
<keyword evidence="7" id="KW-1185">Reference proteome</keyword>
<dbReference type="EC" id="6.3.2.2" evidence="5"/>
<evidence type="ECO:0000256" key="3">
    <source>
        <dbReference type="ARBA" id="ARBA00022840"/>
    </source>
</evidence>
<name>A0A2V1HYA4_9MICO</name>
<dbReference type="NCBIfam" id="NF010044">
    <property type="entry name" value="PRK13517.1-4"/>
    <property type="match status" value="1"/>
</dbReference>
<evidence type="ECO:0000313" key="6">
    <source>
        <dbReference type="EMBL" id="PVZ96410.1"/>
    </source>
</evidence>
<dbReference type="Proteomes" id="UP000244893">
    <property type="component" value="Unassembled WGS sequence"/>
</dbReference>
<evidence type="ECO:0000256" key="1">
    <source>
        <dbReference type="ARBA" id="ARBA00022598"/>
    </source>
</evidence>
<evidence type="ECO:0000256" key="4">
    <source>
        <dbReference type="ARBA" id="ARBA00048819"/>
    </source>
</evidence>
<dbReference type="InterPro" id="IPR006336">
    <property type="entry name" value="GCS2"/>
</dbReference>
<keyword evidence="1 5" id="KW-0436">Ligase</keyword>
<dbReference type="GO" id="GO:0005524">
    <property type="term" value="F:ATP binding"/>
    <property type="evidence" value="ECO:0007669"/>
    <property type="project" value="UniProtKB-KW"/>
</dbReference>
<dbReference type="HAMAP" id="MF_01609">
    <property type="entry name" value="Glu_cys_ligase_2"/>
    <property type="match status" value="1"/>
</dbReference>
<dbReference type="Pfam" id="PF04107">
    <property type="entry name" value="GCS2"/>
    <property type="match status" value="1"/>
</dbReference>
<dbReference type="PANTHER" id="PTHR36510">
    <property type="entry name" value="GLUTAMATE--CYSTEINE LIGASE 2-RELATED"/>
    <property type="match status" value="1"/>
</dbReference>
<dbReference type="NCBIfam" id="NF010042">
    <property type="entry name" value="PRK13517.1-2"/>
    <property type="match status" value="1"/>
</dbReference>
<comment type="caution">
    <text evidence="6">The sequence shown here is derived from an EMBL/GenBank/DDBJ whole genome shotgun (WGS) entry which is preliminary data.</text>
</comment>
<evidence type="ECO:0000313" key="7">
    <source>
        <dbReference type="Proteomes" id="UP000244893"/>
    </source>
</evidence>
<dbReference type="OrthoDB" id="9769628at2"/>
<dbReference type="EMBL" id="QEOP01000001">
    <property type="protein sequence ID" value="PVZ96410.1"/>
    <property type="molecule type" value="Genomic_DNA"/>
</dbReference>
<dbReference type="NCBIfam" id="TIGR02050">
    <property type="entry name" value="gshA_cyan_rel"/>
    <property type="match status" value="1"/>
</dbReference>
<protein>
    <recommendedName>
        <fullName evidence="5">Putative glutamate--cysteine ligase 2</fullName>
        <ecNumber evidence="5">6.3.2.2</ecNumber>
    </recommendedName>
    <alternativeName>
        <fullName evidence="5">Gamma-glutamylcysteine synthetase 2</fullName>
        <shortName evidence="5">GCS 2</shortName>
        <shortName evidence="5">Gamma-GCS 2</shortName>
    </alternativeName>
</protein>
<reference evidence="6 7" key="1">
    <citation type="submission" date="2018-05" db="EMBL/GenBank/DDBJ databases">
        <title>Amnibacterium sp. M8JJ-5, whole genome shotgun sequence.</title>
        <authorList>
            <person name="Tuo L."/>
        </authorList>
    </citation>
    <scope>NUCLEOTIDE SEQUENCE [LARGE SCALE GENOMIC DNA]</scope>
    <source>
        <strain evidence="6 7">M8JJ-5</strain>
    </source>
</reference>
<dbReference type="InterPro" id="IPR014746">
    <property type="entry name" value="Gln_synth/guanido_kin_cat_dom"/>
</dbReference>